<accession>A0A6M6VRR8</accession>
<protein>
    <submittedName>
        <fullName evidence="1">Uncharacterized protein</fullName>
    </submittedName>
</protein>
<organism evidence="1 2">
    <name type="scientific">Escherichia coli O157:H7</name>
    <dbReference type="NCBI Taxonomy" id="83334"/>
    <lineage>
        <taxon>Bacteria</taxon>
        <taxon>Pseudomonadati</taxon>
        <taxon>Pseudomonadota</taxon>
        <taxon>Gammaproteobacteria</taxon>
        <taxon>Enterobacterales</taxon>
        <taxon>Enterobacteriaceae</taxon>
        <taxon>Escherichia</taxon>
    </lineage>
</organism>
<dbReference type="RefSeq" id="WP_115801860.1">
    <property type="nucleotide sequence ID" value="NZ_CP015842.1"/>
</dbReference>
<gene>
    <name evidence="1" type="ORF">ECs_4996</name>
</gene>
<name>A0A0H3JRD3_ECO57</name>
<reference evidence="1 2" key="1">
    <citation type="journal article" date="2000" name="Syst. Appl. Microbiol.">
        <title>Comparative analysis of the whole set of rRNA operons between an enterohemorrhagic Escherichia coli O157:H7 Sakai strain and an Escherichia coli K-12 strain MG1655.</title>
        <authorList>
            <person name="Ohnishi M."/>
            <person name="Murata T."/>
            <person name="Nakayama K."/>
            <person name="Kuhara S."/>
            <person name="Hattori M."/>
            <person name="Kurokawa K."/>
            <person name="Yasunaga T."/>
            <person name="Yokoyama K."/>
            <person name="Makino K."/>
            <person name="Shinagawa H."/>
            <person name="Hayashi T."/>
        </authorList>
    </citation>
    <scope>NUCLEOTIDE SEQUENCE [LARGE SCALE GENOMIC DNA]</scope>
    <source>
        <strain evidence="2">O157:H7 / Sakai / RIMD 0509952 / EHEC</strain>
    </source>
</reference>
<proteinExistence type="predicted"/>
<dbReference type="GeneID" id="914351"/>
<reference evidence="1 2" key="2">
    <citation type="journal article" date="2001" name="DNA Res.">
        <title>Complete genome sequence of enterohemorrhagic Escherichia coli O157:H7 and genomic comparison with a laboratory strain K-12.</title>
        <authorList>
            <person name="Hayashi T."/>
            <person name="Makino K."/>
            <person name="Ohnishi M."/>
            <person name="Kurokawa K."/>
            <person name="Ishii K."/>
            <person name="Yokoyama K."/>
            <person name="Han C.G."/>
            <person name="Ohtsubo E."/>
            <person name="Nakayama K."/>
            <person name="Murata T."/>
            <person name="Tanaka M."/>
            <person name="Tobe T."/>
            <person name="Iida T."/>
            <person name="Takami H."/>
            <person name="Honda T."/>
            <person name="Sasakawa C."/>
            <person name="Ogasawara N."/>
            <person name="Yasunaga T."/>
            <person name="Kuhara S."/>
            <person name="Shiba T."/>
            <person name="Hattori M."/>
            <person name="Shinagawa H."/>
        </authorList>
    </citation>
    <scope>NUCLEOTIDE SEQUENCE [LARGE SCALE GENOMIC DNA]</scope>
    <source>
        <strain evidence="2">O157:H7 / Sakai / RIMD 0509952 / EHEC</strain>
    </source>
</reference>
<dbReference type="HOGENOM" id="CLU_2259498_0_0_6"/>
<dbReference type="STRING" id="386585.gene:10368107"/>
<evidence type="ECO:0000313" key="2">
    <source>
        <dbReference type="Proteomes" id="UP000000558"/>
    </source>
</evidence>
<dbReference type="KEGG" id="ecs:ECs_4996"/>
<dbReference type="EMBL" id="BA000007">
    <property type="protein sequence ID" value="BAB38419.2"/>
    <property type="molecule type" value="Genomic_DNA"/>
</dbReference>
<keyword evidence="2" id="KW-1185">Reference proteome</keyword>
<dbReference type="AlphaFoldDB" id="A0A0H3JRD3"/>
<dbReference type="Proteomes" id="UP000000558">
    <property type="component" value="Chromosome"/>
</dbReference>
<evidence type="ECO:0000313" key="1">
    <source>
        <dbReference type="EMBL" id="BAB38419.2"/>
    </source>
</evidence>
<accession>A0A0H3JRD3</accession>
<sequence>MIQGGDYLLKENEELGGENDHKMIILLTFYTVKVGSRVYVVCFKSTGYYIKVKPSIAGTMLGQSVKTCINALLRARGVSYDIPRSPVKQRCIKRRSLSWMKEPVCPACKTPLQLIYRRSRSQNGKTYKPKNASCFRMLICPACSPRRENTQNVH</sequence>